<evidence type="ECO:0000313" key="3">
    <source>
        <dbReference type="Proteomes" id="UP000594261"/>
    </source>
</evidence>
<accession>A0A7N2MQU6</accession>
<keyword evidence="1" id="KW-0812">Transmembrane</keyword>
<proteinExistence type="predicted"/>
<protein>
    <submittedName>
        <fullName evidence="2">Uncharacterized protein</fullName>
    </submittedName>
</protein>
<dbReference type="Gramene" id="QL10p032070:mrna">
    <property type="protein sequence ID" value="QL10p032070:mrna"/>
    <property type="gene ID" value="QL10p032070"/>
</dbReference>
<dbReference type="Proteomes" id="UP000594261">
    <property type="component" value="Chromosome 10"/>
</dbReference>
<keyword evidence="3" id="KW-1185">Reference proteome</keyword>
<reference evidence="2" key="2">
    <citation type="submission" date="2021-01" db="UniProtKB">
        <authorList>
            <consortium name="EnsemblPlants"/>
        </authorList>
    </citation>
    <scope>IDENTIFICATION</scope>
</reference>
<dbReference type="EnsemblPlants" id="QL10p032070:mrna">
    <property type="protein sequence ID" value="QL10p032070:mrna"/>
    <property type="gene ID" value="QL10p032070"/>
</dbReference>
<sequence length="332" mass="36274">MSEADPWVGWGLVILPFIGRSSISSILVWYDRLMLKTRALVRVAGFEAFVTNLSEASSFGILVQALTQGWWDIAHTSHIAGSEMTLTPYDFHRLTGLKSYSPVVHLGDAFGGDLVVELLGCAHPNETIQNYLLTRDFTSHSQATPKDRARMAKASLLRVVGATVLANASQTVPLRWLEGARVISAEKKGASIAFAHLSQLLGEYDGRGARAMVEGTDLFDHLLGKEDYDPFSKGQLMPTFRATLVEAGAAPAARDPRDPMFPLYSVYAYGPNGIARERILVRNANWVAIPLPTHAECEELIPMATSEGLVAVAEATTKMEMMGVLLLRLHIP</sequence>
<feature type="transmembrane region" description="Helical" evidence="1">
    <location>
        <begin position="6"/>
        <end position="30"/>
    </location>
</feature>
<keyword evidence="1" id="KW-1133">Transmembrane helix</keyword>
<organism evidence="2 3">
    <name type="scientific">Quercus lobata</name>
    <name type="common">Valley oak</name>
    <dbReference type="NCBI Taxonomy" id="97700"/>
    <lineage>
        <taxon>Eukaryota</taxon>
        <taxon>Viridiplantae</taxon>
        <taxon>Streptophyta</taxon>
        <taxon>Embryophyta</taxon>
        <taxon>Tracheophyta</taxon>
        <taxon>Spermatophyta</taxon>
        <taxon>Magnoliopsida</taxon>
        <taxon>eudicotyledons</taxon>
        <taxon>Gunneridae</taxon>
        <taxon>Pentapetalae</taxon>
        <taxon>rosids</taxon>
        <taxon>fabids</taxon>
        <taxon>Fagales</taxon>
        <taxon>Fagaceae</taxon>
        <taxon>Quercus</taxon>
    </lineage>
</organism>
<evidence type="ECO:0000256" key="1">
    <source>
        <dbReference type="SAM" id="Phobius"/>
    </source>
</evidence>
<keyword evidence="1" id="KW-0472">Membrane</keyword>
<dbReference type="InParanoid" id="A0A7N2MQU6"/>
<reference evidence="2 3" key="1">
    <citation type="journal article" date="2016" name="G3 (Bethesda)">
        <title>First Draft Assembly and Annotation of the Genome of a California Endemic Oak Quercus lobata Nee (Fagaceae).</title>
        <authorList>
            <person name="Sork V.L."/>
            <person name="Fitz-Gibbon S.T."/>
            <person name="Puiu D."/>
            <person name="Crepeau M."/>
            <person name="Gugger P.F."/>
            <person name="Sherman R."/>
            <person name="Stevens K."/>
            <person name="Langley C.H."/>
            <person name="Pellegrini M."/>
            <person name="Salzberg S.L."/>
        </authorList>
    </citation>
    <scope>NUCLEOTIDE SEQUENCE [LARGE SCALE GENOMIC DNA]</scope>
    <source>
        <strain evidence="2 3">cv. SW786</strain>
    </source>
</reference>
<dbReference type="AlphaFoldDB" id="A0A7N2MQU6"/>
<name>A0A7N2MQU6_QUELO</name>
<evidence type="ECO:0000313" key="2">
    <source>
        <dbReference type="EnsemblPlants" id="QL10p032070:mrna"/>
    </source>
</evidence>
<dbReference type="EMBL" id="LRBV02000010">
    <property type="status" value="NOT_ANNOTATED_CDS"/>
    <property type="molecule type" value="Genomic_DNA"/>
</dbReference>